<keyword evidence="3" id="KW-1185">Reference proteome</keyword>
<feature type="compositionally biased region" description="Basic and acidic residues" evidence="1">
    <location>
        <begin position="613"/>
        <end position="622"/>
    </location>
</feature>
<feature type="compositionally biased region" description="Polar residues" evidence="1">
    <location>
        <begin position="570"/>
        <end position="589"/>
    </location>
</feature>
<reference evidence="2 3" key="1">
    <citation type="submission" date="2019-03" db="EMBL/GenBank/DDBJ databases">
        <title>Rhodosporidium diobovatum UCD-FST 08-225 genome sequencing, assembly, and annotation.</title>
        <authorList>
            <person name="Fakankun I.U."/>
            <person name="Fristensky B."/>
            <person name="Levin D.B."/>
        </authorList>
    </citation>
    <scope>NUCLEOTIDE SEQUENCE [LARGE SCALE GENOMIC DNA]</scope>
    <source>
        <strain evidence="2 3">UCD-FST 08-225</strain>
    </source>
</reference>
<accession>A0A5C5G281</accession>
<feature type="compositionally biased region" description="Low complexity" evidence="1">
    <location>
        <begin position="637"/>
        <end position="654"/>
    </location>
</feature>
<gene>
    <name evidence="2" type="ORF">DMC30DRAFT_58243</name>
</gene>
<feature type="compositionally biased region" description="Polar residues" evidence="1">
    <location>
        <begin position="483"/>
        <end position="503"/>
    </location>
</feature>
<feature type="region of interest" description="Disordered" evidence="1">
    <location>
        <begin position="200"/>
        <end position="239"/>
    </location>
</feature>
<protein>
    <submittedName>
        <fullName evidence="2">Uncharacterized protein</fullName>
    </submittedName>
</protein>
<feature type="region of interest" description="Disordered" evidence="1">
    <location>
        <begin position="376"/>
        <end position="400"/>
    </location>
</feature>
<sequence>MPRPTSADLLAFQLEHAVVDKAGCISPVPMSAPPSSFGASPRLSSNDFSTPSTPATPWLDEFGSWGPTGGLHGKGLADDEPRAKLQSRGGTRHVEEEDETDEDLEDELADYGYGAPKRRKEKKETLMDILNSEPPSWMAQAPATATIDAHPLALPQPKRSATLSAKLRQRFGSTGPAPALPASDSLTGLSTLRTSRSASNLLSSLRGRLGSGANGPNRSRDDFSDSPTPSGLVSSASQSSLPYVAANGLSSNLAESERAQARPARKLAAKDAASSAGASTRDLADFLRSSGPPDSPYGNTNSLPDKPSSLSLGSKPRSTLHKPRASVSKALGQLSARPAHTATSSEAGSLDAGTGGTAILKAAMVKLGTGGRRTSLTPLTKTVGASPGVAAQNGGVDADREGARSNDELGIGGFGCTPSVSAPVAEHRRRASADAASVMGIADFVATDERRRLELERTRLPVETRAGDLAERAVAAGLRRGASQRSATSLNQFSPPRASTPQRISRKPVPAAIPPIEELLAASSPPRPSSGARQSTLQSPQQLEDRGVASDVAAGDVTTNSDDRPAPLHSFQSLAPISPVTPLTPSTGYATPPVTPSPNSPGHAAFESTASNHARERTRTRTSDSTLSISATSRRVSLLAAAGAQPASPALQGPLPAPPADPAREDSRAASIDGPELRQGSARSPPLPALATAVDRAKSPDSLLDPPLTAGLPAPAQDARDDRGTAPEDPLIAALEALQTCLRTASAVPLSLDAAAHDARAGEDLVQAVVPVLHGLCEQMRRGAHLVEEVLVRLEARRHTTVDVVEADEGEMGRAVEAVLVGVDSGA</sequence>
<feature type="compositionally biased region" description="Low complexity" evidence="1">
    <location>
        <begin position="521"/>
        <end position="535"/>
    </location>
</feature>
<dbReference type="OrthoDB" id="10430970at2759"/>
<feature type="compositionally biased region" description="Polar residues" evidence="1">
    <location>
        <begin position="33"/>
        <end position="55"/>
    </location>
</feature>
<dbReference type="AlphaFoldDB" id="A0A5C5G281"/>
<organism evidence="2 3">
    <name type="scientific">Rhodotorula diobovata</name>
    <dbReference type="NCBI Taxonomy" id="5288"/>
    <lineage>
        <taxon>Eukaryota</taxon>
        <taxon>Fungi</taxon>
        <taxon>Dikarya</taxon>
        <taxon>Basidiomycota</taxon>
        <taxon>Pucciniomycotina</taxon>
        <taxon>Microbotryomycetes</taxon>
        <taxon>Sporidiobolales</taxon>
        <taxon>Sporidiobolaceae</taxon>
        <taxon>Rhodotorula</taxon>
    </lineage>
</organism>
<comment type="caution">
    <text evidence="2">The sequence shown here is derived from an EMBL/GenBank/DDBJ whole genome shotgun (WGS) entry which is preliminary data.</text>
</comment>
<name>A0A5C5G281_9BASI</name>
<evidence type="ECO:0000313" key="2">
    <source>
        <dbReference type="EMBL" id="TNY23233.1"/>
    </source>
</evidence>
<feature type="region of interest" description="Disordered" evidence="1">
    <location>
        <begin position="26"/>
        <end position="121"/>
    </location>
</feature>
<feature type="compositionally biased region" description="Acidic residues" evidence="1">
    <location>
        <begin position="96"/>
        <end position="109"/>
    </location>
</feature>
<feature type="region of interest" description="Disordered" evidence="1">
    <location>
        <begin position="253"/>
        <end position="353"/>
    </location>
</feature>
<evidence type="ECO:0000313" key="3">
    <source>
        <dbReference type="Proteomes" id="UP000311382"/>
    </source>
</evidence>
<feature type="region of interest" description="Disordered" evidence="1">
    <location>
        <begin position="478"/>
        <end position="508"/>
    </location>
</feature>
<proteinExistence type="predicted"/>
<feature type="region of interest" description="Disordered" evidence="1">
    <location>
        <begin position="148"/>
        <end position="188"/>
    </location>
</feature>
<feature type="region of interest" description="Disordered" evidence="1">
    <location>
        <begin position="521"/>
        <end position="726"/>
    </location>
</feature>
<dbReference type="EMBL" id="SOZI01000014">
    <property type="protein sequence ID" value="TNY23233.1"/>
    <property type="molecule type" value="Genomic_DNA"/>
</dbReference>
<evidence type="ECO:0000256" key="1">
    <source>
        <dbReference type="SAM" id="MobiDB-lite"/>
    </source>
</evidence>
<dbReference type="Proteomes" id="UP000311382">
    <property type="component" value="Unassembled WGS sequence"/>
</dbReference>
<feature type="compositionally biased region" description="Polar residues" evidence="1">
    <location>
        <begin position="297"/>
        <end position="312"/>
    </location>
</feature>
<feature type="compositionally biased region" description="Low complexity" evidence="1">
    <location>
        <begin position="270"/>
        <end position="279"/>
    </location>
</feature>
<feature type="compositionally biased region" description="Low complexity" evidence="1">
    <location>
        <begin position="230"/>
        <end position="239"/>
    </location>
</feature>